<proteinExistence type="predicted"/>
<keyword evidence="2" id="KW-1133">Transmembrane helix</keyword>
<evidence type="ECO:0000256" key="1">
    <source>
        <dbReference type="SAM" id="MobiDB-lite"/>
    </source>
</evidence>
<feature type="transmembrane region" description="Helical" evidence="2">
    <location>
        <begin position="113"/>
        <end position="138"/>
    </location>
</feature>
<evidence type="ECO:0000313" key="3">
    <source>
        <dbReference type="EMBL" id="GGO45575.1"/>
    </source>
</evidence>
<evidence type="ECO:0000256" key="2">
    <source>
        <dbReference type="SAM" id="Phobius"/>
    </source>
</evidence>
<feature type="region of interest" description="Disordered" evidence="1">
    <location>
        <begin position="153"/>
        <end position="224"/>
    </location>
</feature>
<dbReference type="Proteomes" id="UP000642509">
    <property type="component" value="Unassembled WGS sequence"/>
</dbReference>
<sequence>MTIAPDSSATAQAGGPGSGLRLSSWDVGFLASVLVVLAGSIVPLATSRWGLNLWGSTNLFFLGIGVLMPLVAAGFILARAASAGKPTGDAGPRLGSLGTEQFAHVTAWLALSYFFITFVTTLDAVLLIGLAGAFGLVVTSPMRSLMAPLFAASTGSSDPAGPHRPTGPSGPAGPGAGAAWDPNAEYGQAPAYGQAASQEAHEEYRSSPDPAEPHAPGSDDAQQSAAEIEDELGMTRVRPRSTDEAAASATDAFGAPAAAEPSEPSEPVQPAASSPVPEVQHTEPIDPLEPGPSAPRGTEPAEYEAFWFAVGTRRTAVNPEDGSPAFALEPGGWILALEDRGHEFLVQNTDGRTGVLEDLTDIERA</sequence>
<comment type="caution">
    <text evidence="3">The sequence shown here is derived from an EMBL/GenBank/DDBJ whole genome shotgun (WGS) entry which is preliminary data.</text>
</comment>
<keyword evidence="4" id="KW-1185">Reference proteome</keyword>
<evidence type="ECO:0000313" key="4">
    <source>
        <dbReference type="Proteomes" id="UP000642509"/>
    </source>
</evidence>
<keyword evidence="2" id="KW-0472">Membrane</keyword>
<dbReference type="RefSeq" id="WP_188805909.1">
    <property type="nucleotide sequence ID" value="NZ_BAAAOU010000011.1"/>
</dbReference>
<accession>A0ABQ2M090</accession>
<name>A0ABQ2M090_9MICC</name>
<feature type="compositionally biased region" description="Low complexity" evidence="1">
    <location>
        <begin position="254"/>
        <end position="279"/>
    </location>
</feature>
<feature type="region of interest" description="Disordered" evidence="1">
    <location>
        <begin position="254"/>
        <end position="301"/>
    </location>
</feature>
<protein>
    <recommendedName>
        <fullName evidence="5">DUF308 domain-containing protein</fullName>
    </recommendedName>
</protein>
<dbReference type="EMBL" id="BMLQ01000005">
    <property type="protein sequence ID" value="GGO45575.1"/>
    <property type="molecule type" value="Genomic_DNA"/>
</dbReference>
<reference evidence="4" key="1">
    <citation type="journal article" date="2019" name="Int. J. Syst. Evol. Microbiol.">
        <title>The Global Catalogue of Microorganisms (GCM) 10K type strain sequencing project: providing services to taxonomists for standard genome sequencing and annotation.</title>
        <authorList>
            <consortium name="The Broad Institute Genomics Platform"/>
            <consortium name="The Broad Institute Genome Sequencing Center for Infectious Disease"/>
            <person name="Wu L."/>
            <person name="Ma J."/>
        </authorList>
    </citation>
    <scope>NUCLEOTIDE SEQUENCE [LARGE SCALE GENOMIC DNA]</scope>
    <source>
        <strain evidence="4">CGMCC 1.7064</strain>
    </source>
</reference>
<organism evidence="3 4">
    <name type="scientific">Citricoccus zhacaiensis</name>
    <dbReference type="NCBI Taxonomy" id="489142"/>
    <lineage>
        <taxon>Bacteria</taxon>
        <taxon>Bacillati</taxon>
        <taxon>Actinomycetota</taxon>
        <taxon>Actinomycetes</taxon>
        <taxon>Micrococcales</taxon>
        <taxon>Micrococcaceae</taxon>
        <taxon>Citricoccus</taxon>
    </lineage>
</organism>
<gene>
    <name evidence="3" type="ORF">GCM10010977_18580</name>
</gene>
<feature type="transmembrane region" description="Helical" evidence="2">
    <location>
        <begin position="59"/>
        <end position="78"/>
    </location>
</feature>
<keyword evidence="2" id="KW-0812">Transmembrane</keyword>
<feature type="transmembrane region" description="Helical" evidence="2">
    <location>
        <begin position="27"/>
        <end position="47"/>
    </location>
</feature>
<evidence type="ECO:0008006" key="5">
    <source>
        <dbReference type="Google" id="ProtNLM"/>
    </source>
</evidence>